<evidence type="ECO:0000313" key="1">
    <source>
        <dbReference type="Ensembl" id="ENSSORP00005030918.1"/>
    </source>
</evidence>
<proteinExistence type="predicted"/>
<dbReference type="Ensembl" id="ENSSORT00005031782.1">
    <property type="protein sequence ID" value="ENSSORP00005030918.1"/>
    <property type="gene ID" value="ENSSORG00005014748.1"/>
</dbReference>
<sequence>KWNMFMMESSLKLLTMREDKNIMVLDKLVDFVSMSGQVLWWFNSYLSEKAQCMGFHKVLFWVLCFSHQASMGDGFESHKPGACLAFFESWLSANFPLLNLSMAEMLIIELARLCHSCDTFTLCLDDCVIHCRDRVRSFGVLWRRTRGAIRYCCFPLMTLAGIPSKFL</sequence>
<evidence type="ECO:0000313" key="2">
    <source>
        <dbReference type="Proteomes" id="UP000472271"/>
    </source>
</evidence>
<dbReference type="InParanoid" id="A0A673AR32"/>
<protein>
    <submittedName>
        <fullName evidence="1">Uncharacterized protein</fullName>
    </submittedName>
</protein>
<organism evidence="1 2">
    <name type="scientific">Sphaeramia orbicularis</name>
    <name type="common">orbiculate cardinalfish</name>
    <dbReference type="NCBI Taxonomy" id="375764"/>
    <lineage>
        <taxon>Eukaryota</taxon>
        <taxon>Metazoa</taxon>
        <taxon>Chordata</taxon>
        <taxon>Craniata</taxon>
        <taxon>Vertebrata</taxon>
        <taxon>Euteleostomi</taxon>
        <taxon>Actinopterygii</taxon>
        <taxon>Neopterygii</taxon>
        <taxon>Teleostei</taxon>
        <taxon>Neoteleostei</taxon>
        <taxon>Acanthomorphata</taxon>
        <taxon>Gobiaria</taxon>
        <taxon>Kurtiformes</taxon>
        <taxon>Apogonoidei</taxon>
        <taxon>Apogonidae</taxon>
        <taxon>Apogoninae</taxon>
        <taxon>Sphaeramia</taxon>
    </lineage>
</organism>
<reference evidence="1" key="2">
    <citation type="submission" date="2025-08" db="UniProtKB">
        <authorList>
            <consortium name="Ensembl"/>
        </authorList>
    </citation>
    <scope>IDENTIFICATION</scope>
</reference>
<reference evidence="1" key="3">
    <citation type="submission" date="2025-09" db="UniProtKB">
        <authorList>
            <consortium name="Ensembl"/>
        </authorList>
    </citation>
    <scope>IDENTIFICATION</scope>
</reference>
<reference evidence="1" key="1">
    <citation type="submission" date="2019-06" db="EMBL/GenBank/DDBJ databases">
        <authorList>
            <consortium name="Wellcome Sanger Institute Data Sharing"/>
        </authorList>
    </citation>
    <scope>NUCLEOTIDE SEQUENCE [LARGE SCALE GENOMIC DNA]</scope>
</reference>
<name>A0A673AR32_9TELE</name>
<dbReference type="AlphaFoldDB" id="A0A673AR32"/>
<dbReference type="Proteomes" id="UP000472271">
    <property type="component" value="Chromosome 1"/>
</dbReference>
<accession>A0A673AR32</accession>
<keyword evidence="2" id="KW-1185">Reference proteome</keyword>